<feature type="signal peptide" evidence="1">
    <location>
        <begin position="1"/>
        <end position="27"/>
    </location>
</feature>
<keyword evidence="1" id="KW-0732">Signal</keyword>
<proteinExistence type="predicted"/>
<dbReference type="InterPro" id="IPR014004">
    <property type="entry name" value="Transpt-assoc_nodulatn_dom_bac"/>
</dbReference>
<dbReference type="InterPro" id="IPR051686">
    <property type="entry name" value="Lipoprotein_DolP"/>
</dbReference>
<organism evidence="3 4">
    <name type="scientific">Paraburkholderia gardini</name>
    <dbReference type="NCBI Taxonomy" id="2823469"/>
    <lineage>
        <taxon>Bacteria</taxon>
        <taxon>Pseudomonadati</taxon>
        <taxon>Pseudomonadota</taxon>
        <taxon>Betaproteobacteria</taxon>
        <taxon>Burkholderiales</taxon>
        <taxon>Burkholderiaceae</taxon>
        <taxon>Paraburkholderia</taxon>
    </lineage>
</organism>
<sequence length="125" mass="12587">MKMTTCKLGISALIAAVCAGGVTPAWSQSSDTVSAASGAAASGASNAKAERRANRVLQKQIYAAFAKHQEIDAGSISVKAKNGAVTINGTVTDATQIEKITGIARGVAGVTSVTTKLSVQRPLGQ</sequence>
<feature type="domain" description="BON" evidence="2">
    <location>
        <begin position="53"/>
        <end position="121"/>
    </location>
</feature>
<dbReference type="RefSeq" id="WP_324251778.1">
    <property type="nucleotide sequence ID" value="NZ_CAJQYY010000032.1"/>
</dbReference>
<evidence type="ECO:0000313" key="3">
    <source>
        <dbReference type="EMBL" id="CAG4919039.1"/>
    </source>
</evidence>
<dbReference type="Proteomes" id="UP000789752">
    <property type="component" value="Unassembled WGS sequence"/>
</dbReference>
<evidence type="ECO:0000313" key="4">
    <source>
        <dbReference type="Proteomes" id="UP000789752"/>
    </source>
</evidence>
<dbReference type="EMBL" id="CAJQYY010000032">
    <property type="protein sequence ID" value="CAG4919039.1"/>
    <property type="molecule type" value="Genomic_DNA"/>
</dbReference>
<evidence type="ECO:0000256" key="1">
    <source>
        <dbReference type="SAM" id="SignalP"/>
    </source>
</evidence>
<feature type="chain" id="PRO_5046098927" description="BON domain-containing protein" evidence="1">
    <location>
        <begin position="28"/>
        <end position="125"/>
    </location>
</feature>
<dbReference type="InterPro" id="IPR007055">
    <property type="entry name" value="BON_dom"/>
</dbReference>
<name>A0ABN7QQ96_9BURK</name>
<dbReference type="PANTHER" id="PTHR34606">
    <property type="entry name" value="BON DOMAIN-CONTAINING PROTEIN"/>
    <property type="match status" value="1"/>
</dbReference>
<reference evidence="3 4" key="1">
    <citation type="submission" date="2021-04" db="EMBL/GenBank/DDBJ databases">
        <authorList>
            <person name="Vanwijnsberghe S."/>
        </authorList>
    </citation>
    <scope>NUCLEOTIDE SEQUENCE [LARGE SCALE GENOMIC DNA]</scope>
    <source>
        <strain evidence="3 4">LMG 32171</strain>
    </source>
</reference>
<accession>A0ABN7QQ96</accession>
<dbReference type="PANTHER" id="PTHR34606:SF15">
    <property type="entry name" value="BON DOMAIN-CONTAINING PROTEIN"/>
    <property type="match status" value="1"/>
</dbReference>
<gene>
    <name evidence="3" type="ORF">R54767_04568</name>
</gene>
<keyword evidence="4" id="KW-1185">Reference proteome</keyword>
<dbReference type="SMART" id="SM00749">
    <property type="entry name" value="BON"/>
    <property type="match status" value="1"/>
</dbReference>
<protein>
    <recommendedName>
        <fullName evidence="2">BON domain-containing protein</fullName>
    </recommendedName>
</protein>
<comment type="caution">
    <text evidence="3">The sequence shown here is derived from an EMBL/GenBank/DDBJ whole genome shotgun (WGS) entry which is preliminary data.</text>
</comment>
<dbReference type="Pfam" id="PF04972">
    <property type="entry name" value="BON"/>
    <property type="match status" value="1"/>
</dbReference>
<dbReference type="Gene3D" id="3.30.1340.30">
    <property type="match status" value="1"/>
</dbReference>
<dbReference type="PROSITE" id="PS50914">
    <property type="entry name" value="BON"/>
    <property type="match status" value="1"/>
</dbReference>
<evidence type="ECO:0000259" key="2">
    <source>
        <dbReference type="PROSITE" id="PS50914"/>
    </source>
</evidence>